<protein>
    <submittedName>
        <fullName evidence="1">Uncharacterized protein</fullName>
    </submittedName>
</protein>
<sequence length="110" mass="11621">MPTLKPRVAVTLEPQTHAVIERLAVLQGRTRGAVIADLLDSVAPSLTRTVALLEAAAAAPDQVKQGLRKVVEDVHDELAQVAGDTTRQLDFLLGELGGGQEADPHVVTRG</sequence>
<name>Q58HA7_9PSED</name>
<reference evidence="1" key="1">
    <citation type="journal article" date="2005" name="Biochem. Biophys. Res. Commun.">
        <title>Characterization of two small cryptic plasmids from Pseudomonas sp. strain S-47.</title>
        <authorList>
            <person name="Chae J.-C."/>
            <person name="Kim C.-K."/>
            <person name="Zylstra G.J."/>
        </authorList>
    </citation>
    <scope>NUCLEOTIDE SEQUENCE</scope>
    <source>
        <plasmid evidence="1">p47S</plasmid>
    </source>
</reference>
<dbReference type="AlphaFoldDB" id="Q58HA7"/>
<reference evidence="1" key="2">
    <citation type="submission" date="2005-03" db="EMBL/GenBank/DDBJ databases">
        <authorList>
            <person name="Chae J.-C."/>
            <person name="Kim C.-K."/>
            <person name="Zylstra G.J."/>
        </authorList>
    </citation>
    <scope>NUCLEOTIDE SEQUENCE</scope>
    <source>
        <plasmid evidence="1">p47S</plasmid>
    </source>
</reference>
<accession>Q58HA7</accession>
<proteinExistence type="predicted"/>
<organism evidence="1">
    <name type="scientific">Pseudomonas sp. S-47</name>
    <dbReference type="NCBI Taxonomy" id="115714"/>
    <lineage>
        <taxon>Bacteria</taxon>
        <taxon>Pseudomonadati</taxon>
        <taxon>Pseudomonadota</taxon>
        <taxon>Gammaproteobacteria</taxon>
        <taxon>Pseudomonadales</taxon>
        <taxon>Pseudomonadaceae</taxon>
        <taxon>Pseudomonas</taxon>
    </lineage>
</organism>
<evidence type="ECO:0000313" key="1">
    <source>
        <dbReference type="EMBL" id="AAX51983.1"/>
    </source>
</evidence>
<geneLocation type="plasmid" evidence="1">
    <name>p47S</name>
</geneLocation>
<keyword evidence="1" id="KW-0614">Plasmid</keyword>
<dbReference type="EMBL" id="AY951985">
    <property type="protein sequence ID" value="AAX51983.1"/>
    <property type="molecule type" value="Genomic_DNA"/>
</dbReference>